<dbReference type="PATRIC" id="fig|1121353.3.peg.1907"/>
<dbReference type="STRING" id="1121353.H924_09345"/>
<organism evidence="4 5">
    <name type="scientific">Corynebacterium callunae DSM 20147</name>
    <dbReference type="NCBI Taxonomy" id="1121353"/>
    <lineage>
        <taxon>Bacteria</taxon>
        <taxon>Bacillati</taxon>
        <taxon>Actinomycetota</taxon>
        <taxon>Actinomycetes</taxon>
        <taxon>Mycobacteriales</taxon>
        <taxon>Corynebacteriaceae</taxon>
        <taxon>Corynebacterium</taxon>
    </lineage>
</organism>
<gene>
    <name evidence="4" type="ORF">H924_09345</name>
</gene>
<feature type="active site" evidence="1">
    <location>
        <position position="218"/>
    </location>
</feature>
<name>M1UV76_9CORY</name>
<reference evidence="4 5" key="1">
    <citation type="submission" date="2013-02" db="EMBL/GenBank/DDBJ databases">
        <title>The complete genome sequence of Corynebacterium callunae DSM 20147.</title>
        <authorList>
            <person name="Ruckert C."/>
            <person name="Albersmeier A."/>
            <person name="Kalinowski J."/>
        </authorList>
    </citation>
    <scope>NUCLEOTIDE SEQUENCE [LARGE SCALE GENOMIC DNA]</scope>
    <source>
        <strain evidence="4 5">DSM 20147</strain>
    </source>
</reference>
<protein>
    <recommendedName>
        <fullName evidence="3">SGNH hydrolase-type esterase domain-containing protein</fullName>
    </recommendedName>
</protein>
<evidence type="ECO:0000259" key="3">
    <source>
        <dbReference type="Pfam" id="PF13472"/>
    </source>
</evidence>
<dbReference type="Pfam" id="PF13472">
    <property type="entry name" value="Lipase_GDSL_2"/>
    <property type="match status" value="1"/>
</dbReference>
<dbReference type="Proteomes" id="UP000011760">
    <property type="component" value="Chromosome"/>
</dbReference>
<accession>M1UV76</accession>
<feature type="disulfide bond" evidence="2">
    <location>
        <begin position="92"/>
        <end position="104"/>
    </location>
</feature>
<dbReference type="KEGG" id="ccn:H924_09345"/>
<dbReference type="HOGENOM" id="CLU_038449_1_0_11"/>
<feature type="domain" description="SGNH hydrolase-type esterase" evidence="3">
    <location>
        <begin position="2"/>
        <end position="226"/>
    </location>
</feature>
<feature type="disulfide bond" evidence="2">
    <location>
        <begin position="149"/>
        <end position="197"/>
    </location>
</feature>
<dbReference type="eggNOG" id="COG2755">
    <property type="taxonomic scope" value="Bacteria"/>
</dbReference>
<dbReference type="CDD" id="cd01823">
    <property type="entry name" value="SEST_like"/>
    <property type="match status" value="1"/>
</dbReference>
<dbReference type="AlphaFoldDB" id="M1UV76"/>
<evidence type="ECO:0000256" key="2">
    <source>
        <dbReference type="PIRSR" id="PIRSR637460-2"/>
    </source>
</evidence>
<dbReference type="PANTHER" id="PTHR37981">
    <property type="entry name" value="LIPASE 2"/>
    <property type="match status" value="1"/>
</dbReference>
<feature type="disulfide bond" evidence="2">
    <location>
        <begin position="22"/>
        <end position="42"/>
    </location>
</feature>
<dbReference type="GO" id="GO:0004806">
    <property type="term" value="F:triacylglycerol lipase activity"/>
    <property type="evidence" value="ECO:0007669"/>
    <property type="project" value="TreeGrafter"/>
</dbReference>
<keyword evidence="5" id="KW-1185">Reference proteome</keyword>
<dbReference type="InterPro" id="IPR013830">
    <property type="entry name" value="SGNH_hydro"/>
</dbReference>
<feature type="active site" description="Nucleophile" evidence="1">
    <location>
        <position position="6"/>
    </location>
</feature>
<sequence length="237" mass="25242">MALGDSYASTGSRFGALRDSFCRRSEGNYPQLVDPDVDDVSCQGAMIGDLFNTRDTDDETLPPQFDELNSDTKLVTLTIGANDIGFGDVTGCIRAEMEAGTADCRDQVSIDFSELGTNLDNAYAEIHQRAPQAQVISTGYVSLLAAGECPALTAVSAEDQQWALNLSNSLNQKIAEAAVRNGADYVLPSGAAEHTVCAPPAQRWGDFEGFDTDAYPEHMTQAGHEAVAAAVRAVIEL</sequence>
<keyword evidence="2" id="KW-1015">Disulfide bond</keyword>
<dbReference type="InterPro" id="IPR036514">
    <property type="entry name" value="SGNH_hydro_sf"/>
</dbReference>
<proteinExistence type="predicted"/>
<dbReference type="Gene3D" id="3.40.50.1110">
    <property type="entry name" value="SGNH hydrolase"/>
    <property type="match status" value="1"/>
</dbReference>
<evidence type="ECO:0000256" key="1">
    <source>
        <dbReference type="PIRSR" id="PIRSR637460-1"/>
    </source>
</evidence>
<evidence type="ECO:0000313" key="5">
    <source>
        <dbReference type="Proteomes" id="UP000011760"/>
    </source>
</evidence>
<dbReference type="SUPFAM" id="SSF52266">
    <property type="entry name" value="SGNH hydrolase"/>
    <property type="match status" value="1"/>
</dbReference>
<dbReference type="GO" id="GO:0019433">
    <property type="term" value="P:triglyceride catabolic process"/>
    <property type="evidence" value="ECO:0007669"/>
    <property type="project" value="TreeGrafter"/>
</dbReference>
<dbReference type="PANTHER" id="PTHR37981:SF1">
    <property type="entry name" value="SGNH HYDROLASE-TYPE ESTERASE DOMAIN-CONTAINING PROTEIN"/>
    <property type="match status" value="1"/>
</dbReference>
<evidence type="ECO:0000313" key="4">
    <source>
        <dbReference type="EMBL" id="AGG67307.1"/>
    </source>
</evidence>
<dbReference type="InterPro" id="IPR037460">
    <property type="entry name" value="SEST-like"/>
</dbReference>
<dbReference type="EMBL" id="CP004354">
    <property type="protein sequence ID" value="AGG67307.1"/>
    <property type="molecule type" value="Genomic_DNA"/>
</dbReference>